<proteinExistence type="predicted"/>
<dbReference type="EMBL" id="GL769959">
    <property type="protein sequence ID" value="EFZ10275.1"/>
    <property type="molecule type" value="Genomic_DNA"/>
</dbReference>
<gene>
    <name evidence="1" type="ORF">SINV_14132</name>
</gene>
<feature type="non-terminal residue" evidence="1">
    <location>
        <position position="114"/>
    </location>
</feature>
<dbReference type="HOGENOM" id="CLU_2127368_0_0_1"/>
<accession>E9JA78</accession>
<name>E9JA78_SOLIN</name>
<evidence type="ECO:0000313" key="1">
    <source>
        <dbReference type="EMBL" id="EFZ10275.1"/>
    </source>
</evidence>
<dbReference type="AlphaFoldDB" id="E9JA78"/>
<organism>
    <name type="scientific">Solenopsis invicta</name>
    <name type="common">Red imported fire ant</name>
    <name type="synonym">Solenopsis wagneri</name>
    <dbReference type="NCBI Taxonomy" id="13686"/>
    <lineage>
        <taxon>Eukaryota</taxon>
        <taxon>Metazoa</taxon>
        <taxon>Ecdysozoa</taxon>
        <taxon>Arthropoda</taxon>
        <taxon>Hexapoda</taxon>
        <taxon>Insecta</taxon>
        <taxon>Pterygota</taxon>
        <taxon>Neoptera</taxon>
        <taxon>Endopterygota</taxon>
        <taxon>Hymenoptera</taxon>
        <taxon>Apocrita</taxon>
        <taxon>Aculeata</taxon>
        <taxon>Formicoidea</taxon>
        <taxon>Formicidae</taxon>
        <taxon>Myrmicinae</taxon>
        <taxon>Solenopsis</taxon>
    </lineage>
</organism>
<protein>
    <submittedName>
        <fullName evidence="1">Uncharacterized protein</fullName>
    </submittedName>
</protein>
<reference evidence="1" key="1">
    <citation type="journal article" date="2011" name="Proc. Natl. Acad. Sci. U.S.A.">
        <title>The genome of the fire ant Solenopsis invicta.</title>
        <authorList>
            <person name="Wurm Y."/>
            <person name="Wang J."/>
            <person name="Riba-Grognuz O."/>
            <person name="Corona M."/>
            <person name="Nygaard S."/>
            <person name="Hunt B.G."/>
            <person name="Ingram K.K."/>
            <person name="Falquet L."/>
            <person name="Nipitwattanaphon M."/>
            <person name="Gotzek D."/>
            <person name="Dijkstra M.B."/>
            <person name="Oettler J."/>
            <person name="Comtesse F."/>
            <person name="Shih C.J."/>
            <person name="Wu W.J."/>
            <person name="Yang C.C."/>
            <person name="Thomas J."/>
            <person name="Beaudoing E."/>
            <person name="Pradervand S."/>
            <person name="Flegel V."/>
            <person name="Cook E.D."/>
            <person name="Fabbretti R."/>
            <person name="Stockinger H."/>
            <person name="Long L."/>
            <person name="Farmerie W.G."/>
            <person name="Oakey J."/>
            <person name="Boomsma J.J."/>
            <person name="Pamilo P."/>
            <person name="Yi S.V."/>
            <person name="Heinze J."/>
            <person name="Goodisman M.A."/>
            <person name="Farinelli L."/>
            <person name="Harshman K."/>
            <person name="Hulo N."/>
            <person name="Cerutti L."/>
            <person name="Xenarios I."/>
            <person name="Shoemaker D."/>
            <person name="Keller L."/>
        </authorList>
    </citation>
    <scope>NUCLEOTIDE SEQUENCE [LARGE SCALE GENOMIC DNA]</scope>
</reference>
<sequence>ECLVKISNSKNDEVIAHWRAAEISWLDHGPSLRFRLISHLKNNAQRYTITVEIAADIAACIFNDGITSILRIMSIMGISLGPNAHQYFTREDDRRIAQAEVRAQEQRKEARIRR</sequence>
<feature type="non-terminal residue" evidence="1">
    <location>
        <position position="1"/>
    </location>
</feature>